<sequence>MFMGSVPPVCVSDPAAGRALPNAVVIGNGAGRARGTARSDHWHYRAMSRQRYGPIDLWADTSMKRQHYGPTALWDDNRTGLPRVGAWGRPEVGTGRDLSG</sequence>
<reference evidence="1" key="2">
    <citation type="submission" date="2020-09" db="EMBL/GenBank/DDBJ databases">
        <authorList>
            <person name="Sun Q."/>
            <person name="Ohkuma M."/>
        </authorList>
    </citation>
    <scope>NUCLEOTIDE SEQUENCE</scope>
    <source>
        <strain evidence="1">JCM 4125</strain>
    </source>
</reference>
<evidence type="ECO:0000313" key="1">
    <source>
        <dbReference type="EMBL" id="GGT79423.1"/>
    </source>
</evidence>
<comment type="caution">
    <text evidence="1">The sequence shown here is derived from an EMBL/GenBank/DDBJ whole genome shotgun (WGS) entry which is preliminary data.</text>
</comment>
<organism evidence="1 2">
    <name type="scientific">Streptomyces phaeofaciens</name>
    <dbReference type="NCBI Taxonomy" id="68254"/>
    <lineage>
        <taxon>Bacteria</taxon>
        <taxon>Bacillati</taxon>
        <taxon>Actinomycetota</taxon>
        <taxon>Actinomycetes</taxon>
        <taxon>Kitasatosporales</taxon>
        <taxon>Streptomycetaceae</taxon>
        <taxon>Streptomyces</taxon>
    </lineage>
</organism>
<dbReference type="AlphaFoldDB" id="A0A918HLH3"/>
<protein>
    <submittedName>
        <fullName evidence="1">Uncharacterized protein</fullName>
    </submittedName>
</protein>
<evidence type="ECO:0000313" key="2">
    <source>
        <dbReference type="Proteomes" id="UP000646776"/>
    </source>
</evidence>
<reference evidence="1" key="1">
    <citation type="journal article" date="2014" name="Int. J. Syst. Evol. Microbiol.">
        <title>Complete genome sequence of Corynebacterium casei LMG S-19264T (=DSM 44701T), isolated from a smear-ripened cheese.</title>
        <authorList>
            <consortium name="US DOE Joint Genome Institute (JGI-PGF)"/>
            <person name="Walter F."/>
            <person name="Albersmeier A."/>
            <person name="Kalinowski J."/>
            <person name="Ruckert C."/>
        </authorList>
    </citation>
    <scope>NUCLEOTIDE SEQUENCE</scope>
    <source>
        <strain evidence="1">JCM 4125</strain>
    </source>
</reference>
<gene>
    <name evidence="1" type="ORF">GCM10010226_67360</name>
</gene>
<dbReference type="Proteomes" id="UP000646776">
    <property type="component" value="Unassembled WGS sequence"/>
</dbReference>
<dbReference type="EMBL" id="BMSA01000024">
    <property type="protein sequence ID" value="GGT79423.1"/>
    <property type="molecule type" value="Genomic_DNA"/>
</dbReference>
<keyword evidence="2" id="KW-1185">Reference proteome</keyword>
<name>A0A918HLH3_9ACTN</name>
<proteinExistence type="predicted"/>
<accession>A0A918HLH3</accession>